<keyword evidence="5" id="KW-1185">Reference proteome</keyword>
<reference evidence="4" key="1">
    <citation type="submission" date="2020-08" db="EMBL/GenBank/DDBJ databases">
        <title>Genome public.</title>
        <authorList>
            <person name="Liu C."/>
            <person name="Sun Q."/>
        </authorList>
    </citation>
    <scope>NUCLEOTIDE SEQUENCE</scope>
    <source>
        <strain evidence="4">NSJ-31</strain>
    </source>
</reference>
<evidence type="ECO:0008006" key="6">
    <source>
        <dbReference type="Google" id="ProtNLM"/>
    </source>
</evidence>
<evidence type="ECO:0000256" key="1">
    <source>
        <dbReference type="SAM" id="Coils"/>
    </source>
</evidence>
<dbReference type="InterPro" id="IPR058728">
    <property type="entry name" value="HH_RND-rel"/>
</dbReference>
<protein>
    <recommendedName>
        <fullName evidence="6">HlyD family secretion protein</fullName>
    </recommendedName>
</protein>
<proteinExistence type="predicted"/>
<accession>A0A926DWY1</accession>
<feature type="domain" description="RND related barrel-sandwich hybrid" evidence="3">
    <location>
        <begin position="57"/>
        <end position="241"/>
    </location>
</feature>
<dbReference type="EMBL" id="JACRST010000001">
    <property type="protein sequence ID" value="MBC8545398.1"/>
    <property type="molecule type" value="Genomic_DNA"/>
</dbReference>
<evidence type="ECO:0000259" key="2">
    <source>
        <dbReference type="Pfam" id="PF26012"/>
    </source>
</evidence>
<comment type="caution">
    <text evidence="4">The sequence shown here is derived from an EMBL/GenBank/DDBJ whole genome shotgun (WGS) entry which is preliminary data.</text>
</comment>
<gene>
    <name evidence="4" type="ORF">H8711_00410</name>
</gene>
<organism evidence="4 5">
    <name type="scientific">Ligaoa zhengdingensis</name>
    <dbReference type="NCBI Taxonomy" id="2763658"/>
    <lineage>
        <taxon>Bacteria</taxon>
        <taxon>Bacillati</taxon>
        <taxon>Bacillota</taxon>
        <taxon>Clostridia</taxon>
        <taxon>Eubacteriales</taxon>
        <taxon>Oscillospiraceae</taxon>
        <taxon>Ligaoa</taxon>
    </lineage>
</organism>
<dbReference type="AlphaFoldDB" id="A0A926DWY1"/>
<sequence>METLSGKILTALMALFLLIYVGYQGYRYYYSPIKTETVLGYTVQDTLRVKGLLVRDEQPVEGGSSGVVAYFGEDGMKVTYGTPIAEIYATKEDVTNKRRIQSLEEELNQLEAIQKPGNNYFLNSEAISKQINENLYAIIDCNESRDLLESAEDKAELLTNLNKRQLATGAVSNFSSKIDRLEREKSQLEQSVSGGSQVITSDRVGYFSSYVDGMEQELTVDELDVLTVDQVQGYIDGKYEQESSELGKIISFNAWYFVALIPEDEAVTWKEGEKLSIDFSIPDFREVPAVIQSIRVPEGEKQAIVTFQCSYMCPQLTRLRNPSVQLNFGMYTGLKIPDQAVRFVDGERGVYVNTGSEIKFKTIDVIYEGAGFVLSAIDEYNQNQVQWFDDIVVKGTDLQDGKPVDQG</sequence>
<evidence type="ECO:0000313" key="5">
    <source>
        <dbReference type="Proteomes" id="UP000653127"/>
    </source>
</evidence>
<keyword evidence="1" id="KW-0175">Coiled coil</keyword>
<feature type="domain" description="RND related alpha-helical hairpin" evidence="2">
    <location>
        <begin position="95"/>
        <end position="192"/>
    </location>
</feature>
<dbReference type="Pfam" id="PF26012">
    <property type="entry name" value="HH_RND_rel"/>
    <property type="match status" value="1"/>
</dbReference>
<name>A0A926DWY1_9FIRM</name>
<dbReference type="Proteomes" id="UP000653127">
    <property type="component" value="Unassembled WGS sequence"/>
</dbReference>
<dbReference type="InterPro" id="IPR058709">
    <property type="entry name" value="BSH_RND-rel"/>
</dbReference>
<dbReference type="Pfam" id="PF26018">
    <property type="entry name" value="BSH_RND_rel"/>
    <property type="match status" value="1"/>
</dbReference>
<evidence type="ECO:0000259" key="3">
    <source>
        <dbReference type="Pfam" id="PF26018"/>
    </source>
</evidence>
<evidence type="ECO:0000313" key="4">
    <source>
        <dbReference type="EMBL" id="MBC8545398.1"/>
    </source>
</evidence>
<feature type="coiled-coil region" evidence="1">
    <location>
        <begin position="141"/>
        <end position="191"/>
    </location>
</feature>
<dbReference type="RefSeq" id="WP_249281551.1">
    <property type="nucleotide sequence ID" value="NZ_JACRST010000001.1"/>
</dbReference>